<name>A0ABN7V003_GIGMA</name>
<comment type="caution">
    <text evidence="1">The sequence shown here is derived from an EMBL/GenBank/DDBJ whole genome shotgun (WGS) entry which is preliminary data.</text>
</comment>
<keyword evidence="2" id="KW-1185">Reference proteome</keyword>
<protein>
    <submittedName>
        <fullName evidence="1">13017_t:CDS:1</fullName>
    </submittedName>
</protein>
<accession>A0ABN7V003</accession>
<evidence type="ECO:0000313" key="2">
    <source>
        <dbReference type="Proteomes" id="UP000789901"/>
    </source>
</evidence>
<evidence type="ECO:0000313" key="1">
    <source>
        <dbReference type="EMBL" id="CAG8710930.1"/>
    </source>
</evidence>
<reference evidence="1 2" key="1">
    <citation type="submission" date="2021-06" db="EMBL/GenBank/DDBJ databases">
        <authorList>
            <person name="Kallberg Y."/>
            <person name="Tangrot J."/>
            <person name="Rosling A."/>
        </authorList>
    </citation>
    <scope>NUCLEOTIDE SEQUENCE [LARGE SCALE GENOMIC DNA]</scope>
    <source>
        <strain evidence="1 2">120-4 pot B 10/14</strain>
    </source>
</reference>
<proteinExistence type="predicted"/>
<sequence>MENKQGKKVKVYNTRAKVVAKKAARLQQKTESIEQEKVTECLSGTENVNKDFFPNSSTVANNVTRSKKEHSGKIYAIAEDIACLAVIIKLKSNKI</sequence>
<dbReference type="EMBL" id="CAJVQB010007896">
    <property type="protein sequence ID" value="CAG8710930.1"/>
    <property type="molecule type" value="Genomic_DNA"/>
</dbReference>
<organism evidence="1 2">
    <name type="scientific">Gigaspora margarita</name>
    <dbReference type="NCBI Taxonomy" id="4874"/>
    <lineage>
        <taxon>Eukaryota</taxon>
        <taxon>Fungi</taxon>
        <taxon>Fungi incertae sedis</taxon>
        <taxon>Mucoromycota</taxon>
        <taxon>Glomeromycotina</taxon>
        <taxon>Glomeromycetes</taxon>
        <taxon>Diversisporales</taxon>
        <taxon>Gigasporaceae</taxon>
        <taxon>Gigaspora</taxon>
    </lineage>
</organism>
<gene>
    <name evidence="1" type="ORF">GMARGA_LOCUS12744</name>
</gene>
<dbReference type="Proteomes" id="UP000789901">
    <property type="component" value="Unassembled WGS sequence"/>
</dbReference>